<dbReference type="Ensembl" id="ENSMAMT00000057359.1">
    <property type="protein sequence ID" value="ENSMAMP00000059398.1"/>
    <property type="gene ID" value="ENSMAMG00000006247.2"/>
</dbReference>
<dbReference type="GO" id="GO:0005576">
    <property type="term" value="C:extracellular region"/>
    <property type="evidence" value="ECO:0007669"/>
    <property type="project" value="InterPro"/>
</dbReference>
<dbReference type="SUPFAM" id="SSF56112">
    <property type="entry name" value="Protein kinase-like (PK-like)"/>
    <property type="match status" value="1"/>
</dbReference>
<dbReference type="GO" id="GO:0008289">
    <property type="term" value="F:lipid binding"/>
    <property type="evidence" value="ECO:0007669"/>
    <property type="project" value="InterPro"/>
</dbReference>
<dbReference type="PROSITE" id="PS50011">
    <property type="entry name" value="PROTEIN_KINASE_DOM"/>
    <property type="match status" value="1"/>
</dbReference>
<evidence type="ECO:0000256" key="2">
    <source>
        <dbReference type="ARBA" id="ARBA00012513"/>
    </source>
</evidence>
<evidence type="ECO:0000256" key="3">
    <source>
        <dbReference type="ARBA" id="ARBA00022527"/>
    </source>
</evidence>
<accession>A0A3Q3LHB3</accession>
<dbReference type="GO" id="GO:0006869">
    <property type="term" value="P:lipid transport"/>
    <property type="evidence" value="ECO:0007669"/>
    <property type="project" value="InterPro"/>
</dbReference>
<evidence type="ECO:0000256" key="5">
    <source>
        <dbReference type="ARBA" id="ARBA00022741"/>
    </source>
</evidence>
<dbReference type="GeneTree" id="ENSGT00940000165312"/>
<dbReference type="Ensembl" id="ENSMAMT00000042688.1">
    <property type="protein sequence ID" value="ENSMAMP00000048382.1"/>
    <property type="gene ID" value="ENSMAMG00000006247.2"/>
</dbReference>
<evidence type="ECO:0000259" key="11">
    <source>
        <dbReference type="PROSITE" id="PS50011"/>
    </source>
</evidence>
<dbReference type="Gene3D" id="1.10.510.10">
    <property type="entry name" value="Transferase(Phosphotransferase) domain 1"/>
    <property type="match status" value="1"/>
</dbReference>
<comment type="similarity">
    <text evidence="1">Belongs to the apolipoprotein L family.</text>
</comment>
<dbReference type="GO" id="GO:0005524">
    <property type="term" value="F:ATP binding"/>
    <property type="evidence" value="ECO:0007669"/>
    <property type="project" value="UniProtKB-KW"/>
</dbReference>
<evidence type="ECO:0000256" key="8">
    <source>
        <dbReference type="ARBA" id="ARBA00047899"/>
    </source>
</evidence>
<evidence type="ECO:0000256" key="9">
    <source>
        <dbReference type="ARBA" id="ARBA00048679"/>
    </source>
</evidence>
<dbReference type="Ensembl" id="ENSMAMT00000065149.1">
    <property type="protein sequence ID" value="ENSMAMP00000037581.1"/>
    <property type="gene ID" value="ENSMAMG00000006247.2"/>
</dbReference>
<keyword evidence="7" id="KW-0067">ATP-binding</keyword>
<evidence type="ECO:0000313" key="12">
    <source>
        <dbReference type="Ensembl" id="ENSMAMP00000009251.1"/>
    </source>
</evidence>
<dbReference type="Ensembl" id="ENSMAMT00000009524.2">
    <property type="protein sequence ID" value="ENSMAMP00000009277.1"/>
    <property type="gene ID" value="ENSMAMG00000006247.2"/>
</dbReference>
<dbReference type="RefSeq" id="XP_026186119.1">
    <property type="nucleotide sequence ID" value="XM_026330334.1"/>
</dbReference>
<evidence type="ECO:0000256" key="6">
    <source>
        <dbReference type="ARBA" id="ARBA00022777"/>
    </source>
</evidence>
<proteinExistence type="inferred from homology"/>
<dbReference type="PANTHER" id="PTHR44899">
    <property type="entry name" value="CAMK FAMILY PROTEIN KINASE"/>
    <property type="match status" value="1"/>
</dbReference>
<keyword evidence="10" id="KW-0812">Transmembrane</keyword>
<feature type="domain" description="Protein kinase" evidence="11">
    <location>
        <begin position="1"/>
        <end position="257"/>
    </location>
</feature>
<dbReference type="GO" id="GO:0042157">
    <property type="term" value="P:lipoprotein metabolic process"/>
    <property type="evidence" value="ECO:0007669"/>
    <property type="project" value="InterPro"/>
</dbReference>
<name>A0A3Q3LHB3_9TELE</name>
<protein>
    <recommendedName>
        <fullName evidence="2">non-specific serine/threonine protein kinase</fullName>
        <ecNumber evidence="2">2.7.11.1</ecNumber>
    </recommendedName>
</protein>
<dbReference type="STRING" id="205130.ENSMAMP00000009226"/>
<keyword evidence="13" id="KW-1185">Reference proteome</keyword>
<dbReference type="Pfam" id="PF05461">
    <property type="entry name" value="ApoL"/>
    <property type="match status" value="1"/>
</dbReference>
<dbReference type="InterPro" id="IPR000719">
    <property type="entry name" value="Prot_kinase_dom"/>
</dbReference>
<evidence type="ECO:0000313" key="13">
    <source>
        <dbReference type="Proteomes" id="UP000261640"/>
    </source>
</evidence>
<comment type="catalytic activity">
    <reaction evidence="8">
        <text>L-threonyl-[protein] + ATP = O-phospho-L-threonyl-[protein] + ADP + H(+)</text>
        <dbReference type="Rhea" id="RHEA:46608"/>
        <dbReference type="Rhea" id="RHEA-COMP:11060"/>
        <dbReference type="Rhea" id="RHEA-COMP:11605"/>
        <dbReference type="ChEBI" id="CHEBI:15378"/>
        <dbReference type="ChEBI" id="CHEBI:30013"/>
        <dbReference type="ChEBI" id="CHEBI:30616"/>
        <dbReference type="ChEBI" id="CHEBI:61977"/>
        <dbReference type="ChEBI" id="CHEBI:456216"/>
        <dbReference type="EC" id="2.7.11.1"/>
    </reaction>
</comment>
<dbReference type="Ensembl" id="ENSMAMT00000039035.1">
    <property type="protein sequence ID" value="ENSMAMP00000061628.1"/>
    <property type="gene ID" value="ENSMAMG00000006247.2"/>
</dbReference>
<sequence>MGKEQSTLAKNGYIIEKENGNFAVATKGDDKFLIRRIMTDQIPRNSALITNAEILRTTSHSHIVSSKNSFEDENIYYVVTEYCHGGSLAAKIIKGSEPPQESEVLSLFVEMCMALRAIHQRGLLQKDLTPADVFLTEFGTVRLGGFQKLLERSENPPTTNSDMVETSYKAPEVFTQGTNDVKSDIWSLGCILYELCTQQATFSAESTIKLMPKILGGSHPSLPERFSPELHDLLNDIFSKDPQSRPTASEILEHPFIIRCLSEKSKTTLEDLQIKLTTLRELADSLERVHQGATIGSLAGGVIGAVGGVTSIVGLILSPFTLGASLVVTGVGVGVSVLGGVTAGASNITNMVNQSSDRKAVRSIIKEFEEKISAVVTWLQEISNSLQTIRNRYDSVNTPDTGESRINNSNLARLGLRAGKGLSATAELVRLIQAVNIGKIAAQGSRAVRLAEAATGVFSALFLAVDIFFIAMDAKEIHHIRQAKAVEEDAASKPVSNAETDDSVTTFDRAALVLNETKCAENELEHDTSEAQDQSATNNTPVRSEIMRFVQSIRQAADNLERVLAELENITSCVSLCEDVRELEWQDMEFMLC</sequence>
<dbReference type="GO" id="GO:0004674">
    <property type="term" value="F:protein serine/threonine kinase activity"/>
    <property type="evidence" value="ECO:0007669"/>
    <property type="project" value="UniProtKB-KW"/>
</dbReference>
<dbReference type="AlphaFoldDB" id="A0A3Q3LHB3"/>
<organism evidence="12 13">
    <name type="scientific">Mastacembelus armatus</name>
    <name type="common">zig-zag eel</name>
    <dbReference type="NCBI Taxonomy" id="205130"/>
    <lineage>
        <taxon>Eukaryota</taxon>
        <taxon>Metazoa</taxon>
        <taxon>Chordata</taxon>
        <taxon>Craniata</taxon>
        <taxon>Vertebrata</taxon>
        <taxon>Euteleostomi</taxon>
        <taxon>Actinopterygii</taxon>
        <taxon>Neopterygii</taxon>
        <taxon>Teleostei</taxon>
        <taxon>Neoteleostei</taxon>
        <taxon>Acanthomorphata</taxon>
        <taxon>Anabantaria</taxon>
        <taxon>Synbranchiformes</taxon>
        <taxon>Mastacembelidae</taxon>
        <taxon>Mastacembelus</taxon>
    </lineage>
</organism>
<reference evidence="12" key="1">
    <citation type="submission" date="2025-05" db="UniProtKB">
        <authorList>
            <consortium name="Ensembl"/>
        </authorList>
    </citation>
    <scope>IDENTIFICATION</scope>
</reference>
<dbReference type="Proteomes" id="UP000261640">
    <property type="component" value="Unplaced"/>
</dbReference>
<dbReference type="Ensembl" id="ENSMAMT00000009476.2">
    <property type="protein sequence ID" value="ENSMAMP00000009231.1"/>
    <property type="gene ID" value="ENSMAMG00000006247.2"/>
</dbReference>
<keyword evidence="10" id="KW-1133">Transmembrane helix</keyword>
<keyword evidence="5" id="KW-0547">Nucleotide-binding</keyword>
<dbReference type="Ensembl" id="ENSMAMT00000063252.1">
    <property type="protein sequence ID" value="ENSMAMP00000037857.1"/>
    <property type="gene ID" value="ENSMAMG00000006247.2"/>
</dbReference>
<dbReference type="EC" id="2.7.11.1" evidence="2"/>
<dbReference type="Ensembl" id="ENSMAMT00000009496.2">
    <property type="protein sequence ID" value="ENSMAMP00000009251.1"/>
    <property type="gene ID" value="ENSMAMG00000006247.2"/>
</dbReference>
<evidence type="ECO:0000256" key="7">
    <source>
        <dbReference type="ARBA" id="ARBA00022840"/>
    </source>
</evidence>
<keyword evidence="6" id="KW-0418">Kinase</keyword>
<keyword evidence="4" id="KW-0808">Transferase</keyword>
<feature type="transmembrane region" description="Helical" evidence="10">
    <location>
        <begin position="453"/>
        <end position="472"/>
    </location>
</feature>
<evidence type="ECO:0000256" key="1">
    <source>
        <dbReference type="ARBA" id="ARBA00010090"/>
    </source>
</evidence>
<dbReference type="PANTHER" id="PTHR44899:SF3">
    <property type="entry name" value="SERINE_THREONINE-PROTEIN KINASE NEK1"/>
    <property type="match status" value="1"/>
</dbReference>
<dbReference type="InterPro" id="IPR008405">
    <property type="entry name" value="ApoL"/>
</dbReference>
<evidence type="ECO:0000256" key="10">
    <source>
        <dbReference type="SAM" id="Phobius"/>
    </source>
</evidence>
<dbReference type="InterPro" id="IPR011009">
    <property type="entry name" value="Kinase-like_dom_sf"/>
</dbReference>
<evidence type="ECO:0000256" key="4">
    <source>
        <dbReference type="ARBA" id="ARBA00022679"/>
    </source>
</evidence>
<dbReference type="Ensembl" id="ENSMAMT00000009470.2">
    <property type="protein sequence ID" value="ENSMAMP00000009226.1"/>
    <property type="gene ID" value="ENSMAMG00000006247.2"/>
</dbReference>
<dbReference type="InterPro" id="IPR051131">
    <property type="entry name" value="NEK_Ser/Thr_kinase_NIMA"/>
</dbReference>
<dbReference type="GeneID" id="113144342"/>
<comment type="catalytic activity">
    <reaction evidence="9">
        <text>L-seryl-[protein] + ATP = O-phospho-L-seryl-[protein] + ADP + H(+)</text>
        <dbReference type="Rhea" id="RHEA:17989"/>
        <dbReference type="Rhea" id="RHEA-COMP:9863"/>
        <dbReference type="Rhea" id="RHEA-COMP:11604"/>
        <dbReference type="ChEBI" id="CHEBI:15378"/>
        <dbReference type="ChEBI" id="CHEBI:29999"/>
        <dbReference type="ChEBI" id="CHEBI:30616"/>
        <dbReference type="ChEBI" id="CHEBI:83421"/>
        <dbReference type="ChEBI" id="CHEBI:456216"/>
        <dbReference type="EC" id="2.7.11.1"/>
    </reaction>
</comment>
<dbReference type="Pfam" id="PF00069">
    <property type="entry name" value="Pkinase"/>
    <property type="match status" value="1"/>
</dbReference>
<keyword evidence="3" id="KW-0723">Serine/threonine-protein kinase</keyword>
<keyword evidence="10" id="KW-0472">Membrane</keyword>
<dbReference type="Ensembl" id="ENSMAMT00000009507.2">
    <property type="protein sequence ID" value="ENSMAMP00000009261.1"/>
    <property type="gene ID" value="ENSMAMG00000006247.2"/>
</dbReference>